<sequence length="86" mass="9707">MYSIYCTYINDKDVFAKITELISLLTLPQNAPLVSHPTNSPLHAIRRGSSASNDICHCPLPEEEESRDLTYSSVLERLIQAQDQLM</sequence>
<reference evidence="1 2" key="1">
    <citation type="journal article" date="2016" name="PLoS ONE">
        <title>Sequence Assembly of Yarrowia lipolytica Strain W29/CLIB89 Shows Transposable Element Diversity.</title>
        <authorList>
            <person name="Magnan C."/>
            <person name="Yu J."/>
            <person name="Chang I."/>
            <person name="Jahn E."/>
            <person name="Kanomata Y."/>
            <person name="Wu J."/>
            <person name="Zeller M."/>
            <person name="Oakes M."/>
            <person name="Baldi P."/>
            <person name="Sandmeyer S."/>
        </authorList>
    </citation>
    <scope>NUCLEOTIDE SEQUENCE [LARGE SCALE GENOMIC DNA]</scope>
    <source>
        <strain evidence="2">CLIB89(W29)</strain>
    </source>
</reference>
<dbReference type="EMBL" id="CP017553">
    <property type="protein sequence ID" value="AOW00467.1"/>
    <property type="molecule type" value="Genomic_DNA"/>
</dbReference>
<dbReference type="Proteomes" id="UP000182444">
    <property type="component" value="Chromosome 1A"/>
</dbReference>
<accession>A0A1D8N4B1</accession>
<dbReference type="AlphaFoldDB" id="A0A1D8N4B1"/>
<gene>
    <name evidence="1" type="ORF">YALI1_A09789g</name>
</gene>
<evidence type="ECO:0000313" key="2">
    <source>
        <dbReference type="Proteomes" id="UP000182444"/>
    </source>
</evidence>
<dbReference type="RefSeq" id="XP_068137814.1">
    <property type="nucleotide sequence ID" value="XM_068281713.1"/>
</dbReference>
<name>A0A1D8N4B1_YARLL</name>
<dbReference type="GeneID" id="94582372"/>
<protein>
    <submittedName>
        <fullName evidence="1">Uncharacterized protein</fullName>
    </submittedName>
</protein>
<evidence type="ECO:0000313" key="1">
    <source>
        <dbReference type="EMBL" id="AOW00467.1"/>
    </source>
</evidence>
<dbReference type="VEuPathDB" id="FungiDB:YALI1_A09789g"/>
<proteinExistence type="predicted"/>
<organism evidence="1 2">
    <name type="scientific">Yarrowia lipolytica</name>
    <name type="common">Candida lipolytica</name>
    <dbReference type="NCBI Taxonomy" id="4952"/>
    <lineage>
        <taxon>Eukaryota</taxon>
        <taxon>Fungi</taxon>
        <taxon>Dikarya</taxon>
        <taxon>Ascomycota</taxon>
        <taxon>Saccharomycotina</taxon>
        <taxon>Dipodascomycetes</taxon>
        <taxon>Dipodascales</taxon>
        <taxon>Dipodascales incertae sedis</taxon>
        <taxon>Yarrowia</taxon>
    </lineage>
</organism>